<dbReference type="SUPFAM" id="SSF52833">
    <property type="entry name" value="Thioredoxin-like"/>
    <property type="match status" value="1"/>
</dbReference>
<feature type="chain" id="PRO_5015437992" evidence="1">
    <location>
        <begin position="23"/>
        <end position="207"/>
    </location>
</feature>
<feature type="signal peptide" evidence="1">
    <location>
        <begin position="1"/>
        <end position="22"/>
    </location>
</feature>
<dbReference type="PANTHER" id="PTHR43640:SF1">
    <property type="entry name" value="THIOREDOXIN-DEPENDENT PEROXIREDOXIN"/>
    <property type="match status" value="1"/>
</dbReference>
<dbReference type="Pfam" id="PF00578">
    <property type="entry name" value="AhpC-TSA"/>
    <property type="match status" value="1"/>
</dbReference>
<name>A0A2T0WSM2_9BACT</name>
<dbReference type="InterPro" id="IPR036249">
    <property type="entry name" value="Thioredoxin-like_sf"/>
</dbReference>
<dbReference type="InterPro" id="IPR013766">
    <property type="entry name" value="Thioredoxin_domain"/>
</dbReference>
<feature type="domain" description="Thioredoxin" evidence="2">
    <location>
        <begin position="28"/>
        <end position="181"/>
    </location>
</feature>
<dbReference type="PANTHER" id="PTHR43640">
    <property type="entry name" value="OS07G0260300 PROTEIN"/>
    <property type="match status" value="1"/>
</dbReference>
<dbReference type="PROSITE" id="PS51352">
    <property type="entry name" value="THIOREDOXIN_2"/>
    <property type="match status" value="1"/>
</dbReference>
<dbReference type="EMBL" id="PVTR01000002">
    <property type="protein sequence ID" value="PRY89692.1"/>
    <property type="molecule type" value="Genomic_DNA"/>
</dbReference>
<dbReference type="Proteomes" id="UP000238157">
    <property type="component" value="Unassembled WGS sequence"/>
</dbReference>
<dbReference type="CDD" id="cd02969">
    <property type="entry name" value="PRX_like1"/>
    <property type="match status" value="1"/>
</dbReference>
<evidence type="ECO:0000313" key="3">
    <source>
        <dbReference type="EMBL" id="PRY89692.1"/>
    </source>
</evidence>
<dbReference type="Gene3D" id="3.40.30.10">
    <property type="entry name" value="Glutaredoxin"/>
    <property type="match status" value="1"/>
</dbReference>
<keyword evidence="4" id="KW-1185">Reference proteome</keyword>
<evidence type="ECO:0000256" key="1">
    <source>
        <dbReference type="SAM" id="SignalP"/>
    </source>
</evidence>
<dbReference type="OrthoDB" id="9809746at2"/>
<dbReference type="RefSeq" id="WP_106132391.1">
    <property type="nucleotide sequence ID" value="NZ_PVTR01000002.1"/>
</dbReference>
<dbReference type="AlphaFoldDB" id="A0A2T0WSM2"/>
<dbReference type="InterPro" id="IPR000866">
    <property type="entry name" value="AhpC/TSA"/>
</dbReference>
<proteinExistence type="predicted"/>
<dbReference type="GO" id="GO:0016491">
    <property type="term" value="F:oxidoreductase activity"/>
    <property type="evidence" value="ECO:0007669"/>
    <property type="project" value="InterPro"/>
</dbReference>
<organism evidence="3 4">
    <name type="scientific">Mongoliibacter ruber</name>
    <dbReference type="NCBI Taxonomy" id="1750599"/>
    <lineage>
        <taxon>Bacteria</taxon>
        <taxon>Pseudomonadati</taxon>
        <taxon>Bacteroidota</taxon>
        <taxon>Cytophagia</taxon>
        <taxon>Cytophagales</taxon>
        <taxon>Cyclobacteriaceae</taxon>
        <taxon>Mongoliibacter</taxon>
    </lineage>
</organism>
<comment type="caution">
    <text evidence="3">The sequence shown here is derived from an EMBL/GenBank/DDBJ whole genome shotgun (WGS) entry which is preliminary data.</text>
</comment>
<evidence type="ECO:0000259" key="2">
    <source>
        <dbReference type="PROSITE" id="PS51352"/>
    </source>
</evidence>
<evidence type="ECO:0000313" key="4">
    <source>
        <dbReference type="Proteomes" id="UP000238157"/>
    </source>
</evidence>
<dbReference type="GO" id="GO:0016209">
    <property type="term" value="F:antioxidant activity"/>
    <property type="evidence" value="ECO:0007669"/>
    <property type="project" value="InterPro"/>
</dbReference>
<protein>
    <submittedName>
        <fullName evidence="3">AhpC/TSA family protein</fullName>
    </submittedName>
</protein>
<keyword evidence="1" id="KW-0732">Signal</keyword>
<gene>
    <name evidence="3" type="ORF">CLW00_102168</name>
</gene>
<accession>A0A2T0WSM2</accession>
<dbReference type="InterPro" id="IPR047262">
    <property type="entry name" value="PRX-like1"/>
</dbReference>
<sequence length="207" mass="22741">MKKISLFLLSLVVLAAHSMVSAQDSQGFGIGDKAKDFNLKTTEGTMVSLNNLEGAKGAIVIFSCNTCPYVVAYEDRMIDLHNKYAPQGYPVIAINSNDPKVSPGDSFEKMQERAKEKGFTFPYAYDQTQEVIKAYGGTRTPHVYLLQKEGSDFKVKYIGAIDNNYQDASAVTERYVEDAIGAVMKGQPVANQTTKAIGCTIKWTKAE</sequence>
<reference evidence="3 4" key="1">
    <citation type="submission" date="2018-03" db="EMBL/GenBank/DDBJ databases">
        <title>Genomic Encyclopedia of Archaeal and Bacterial Type Strains, Phase II (KMG-II): from individual species to whole genera.</title>
        <authorList>
            <person name="Goeker M."/>
        </authorList>
    </citation>
    <scope>NUCLEOTIDE SEQUENCE [LARGE SCALE GENOMIC DNA]</scope>
    <source>
        <strain evidence="3 4">DSM 27929</strain>
    </source>
</reference>